<evidence type="ECO:0000313" key="5">
    <source>
        <dbReference type="Proteomes" id="UP000271554"/>
    </source>
</evidence>
<dbReference type="SUPFAM" id="SSF47090">
    <property type="entry name" value="PGBD-like"/>
    <property type="match status" value="1"/>
</dbReference>
<dbReference type="OrthoDB" id="3874291at2"/>
<protein>
    <submittedName>
        <fullName evidence="4">Spore cortex-lytic enzyme</fullName>
    </submittedName>
</protein>
<dbReference type="Proteomes" id="UP000271554">
    <property type="component" value="Chromosome"/>
</dbReference>
<feature type="transmembrane region" description="Helical" evidence="2">
    <location>
        <begin position="114"/>
        <end position="138"/>
    </location>
</feature>
<reference evidence="4 5" key="1">
    <citation type="submission" date="2018-10" db="EMBL/GenBank/DDBJ databases">
        <title>Relationship between Morphology and Antimicrobial Activity in Streptomyces.</title>
        <authorList>
            <person name="Kang H.J."/>
            <person name="Kim S.B."/>
        </authorList>
    </citation>
    <scope>NUCLEOTIDE SEQUENCE [LARGE SCALE GENOMIC DNA]</scope>
    <source>
        <strain evidence="4 5">BH38</strain>
    </source>
</reference>
<proteinExistence type="predicted"/>
<dbReference type="Pfam" id="PF01471">
    <property type="entry name" value="PG_binding_1"/>
    <property type="match status" value="1"/>
</dbReference>
<keyword evidence="2" id="KW-0812">Transmembrane</keyword>
<dbReference type="AlphaFoldDB" id="A0A387HI61"/>
<dbReference type="KEGG" id="shun:DWB77_05370"/>
<feature type="domain" description="Peptidoglycan binding-like" evidence="3">
    <location>
        <begin position="240"/>
        <end position="298"/>
    </location>
</feature>
<evidence type="ECO:0000256" key="1">
    <source>
        <dbReference type="SAM" id="MobiDB-lite"/>
    </source>
</evidence>
<dbReference type="InterPro" id="IPR036365">
    <property type="entry name" value="PGBD-like_sf"/>
</dbReference>
<feature type="compositionally biased region" description="Low complexity" evidence="1">
    <location>
        <begin position="162"/>
        <end position="209"/>
    </location>
</feature>
<organism evidence="4 5">
    <name type="scientific">Streptomyces hundungensis</name>
    <dbReference type="NCBI Taxonomy" id="1077946"/>
    <lineage>
        <taxon>Bacteria</taxon>
        <taxon>Bacillati</taxon>
        <taxon>Actinomycetota</taxon>
        <taxon>Actinomycetes</taxon>
        <taxon>Kitasatosporales</taxon>
        <taxon>Streptomycetaceae</taxon>
        <taxon>Streptomyces</taxon>
    </lineage>
</organism>
<sequence>MTGHGCPECGAERGVDGRPGCVCAERAAQTLHAERSAQAAATEEFDPLRIRPYVMLPNASAAPDEGPSGVVGVPDAERTMRLGAVVAAARPDPVRAPRPTVPDGAGAPRRRRRLVALTAGAAAAVVIATAAFASTLFADDATPKRALPDAADTGLPYSGGDTAPAGTPSASASPSKKATPSRSPSARPSPTPSASASRAASPTPSKHTPTPSPSAPGPSASTGGKPVAPPPSTTLRRGDSGPGVLELQERLAQLGLYSGHADGTFGSRTERAVRDFQSYTGVSGDPAGVYGPPTRQALESMTDQP</sequence>
<keyword evidence="2" id="KW-1133">Transmembrane helix</keyword>
<evidence type="ECO:0000256" key="2">
    <source>
        <dbReference type="SAM" id="Phobius"/>
    </source>
</evidence>
<gene>
    <name evidence="4" type="primary">sleB</name>
    <name evidence="4" type="ORF">DWB77_05370</name>
</gene>
<feature type="region of interest" description="Disordered" evidence="1">
    <location>
        <begin position="149"/>
        <end position="245"/>
    </location>
</feature>
<dbReference type="EMBL" id="CP032698">
    <property type="protein sequence ID" value="AYG83174.1"/>
    <property type="molecule type" value="Genomic_DNA"/>
</dbReference>
<accession>A0A387HI61</accession>
<name>A0A387HI61_9ACTN</name>
<evidence type="ECO:0000313" key="4">
    <source>
        <dbReference type="EMBL" id="AYG83174.1"/>
    </source>
</evidence>
<evidence type="ECO:0000259" key="3">
    <source>
        <dbReference type="Pfam" id="PF01471"/>
    </source>
</evidence>
<keyword evidence="2" id="KW-0472">Membrane</keyword>
<dbReference type="InterPro" id="IPR002477">
    <property type="entry name" value="Peptidoglycan-bd-like"/>
</dbReference>
<keyword evidence="5" id="KW-1185">Reference proteome</keyword>
<feature type="region of interest" description="Disordered" evidence="1">
    <location>
        <begin position="279"/>
        <end position="305"/>
    </location>
</feature>
<dbReference type="Gene3D" id="1.10.101.10">
    <property type="entry name" value="PGBD-like superfamily/PGBD"/>
    <property type="match status" value="1"/>
</dbReference>
<dbReference type="InterPro" id="IPR036366">
    <property type="entry name" value="PGBDSf"/>
</dbReference>